<dbReference type="OrthoDB" id="5223080at2759"/>
<dbReference type="GO" id="GO:0016747">
    <property type="term" value="F:acyltransferase activity, transferring groups other than amino-acyl groups"/>
    <property type="evidence" value="ECO:0007669"/>
    <property type="project" value="InterPro"/>
</dbReference>
<organism evidence="3 4">
    <name type="scientific">Cytospora mali</name>
    <name type="common">Apple Valsa canker fungus</name>
    <name type="synonym">Valsa mali</name>
    <dbReference type="NCBI Taxonomy" id="578113"/>
    <lineage>
        <taxon>Eukaryota</taxon>
        <taxon>Fungi</taxon>
        <taxon>Dikarya</taxon>
        <taxon>Ascomycota</taxon>
        <taxon>Pezizomycotina</taxon>
        <taxon>Sordariomycetes</taxon>
        <taxon>Sordariomycetidae</taxon>
        <taxon>Diaporthales</taxon>
        <taxon>Cytosporaceae</taxon>
        <taxon>Cytospora</taxon>
    </lineage>
</organism>
<feature type="domain" description="N-acetyltransferase" evidence="2">
    <location>
        <begin position="138"/>
        <end position="279"/>
    </location>
</feature>
<accession>A0A194V2Y2</accession>
<evidence type="ECO:0000259" key="2">
    <source>
        <dbReference type="PROSITE" id="PS51186"/>
    </source>
</evidence>
<evidence type="ECO:0000313" key="3">
    <source>
        <dbReference type="EMBL" id="KUI58315.1"/>
    </source>
</evidence>
<protein>
    <submittedName>
        <fullName evidence="3">N-acetyltransferase YdgE</fullName>
    </submittedName>
</protein>
<dbReference type="EMBL" id="KN714711">
    <property type="protein sequence ID" value="KUI58315.1"/>
    <property type="molecule type" value="Genomic_DNA"/>
</dbReference>
<dbReference type="Gene3D" id="3.40.630.30">
    <property type="match status" value="1"/>
</dbReference>
<evidence type="ECO:0000256" key="1">
    <source>
        <dbReference type="SAM" id="MobiDB-lite"/>
    </source>
</evidence>
<dbReference type="AlphaFoldDB" id="A0A194V2Y2"/>
<dbReference type="CDD" id="cd04301">
    <property type="entry name" value="NAT_SF"/>
    <property type="match status" value="1"/>
</dbReference>
<dbReference type="InterPro" id="IPR016181">
    <property type="entry name" value="Acyl_CoA_acyltransferase"/>
</dbReference>
<dbReference type="SUPFAM" id="SSF55729">
    <property type="entry name" value="Acyl-CoA N-acyltransferases (Nat)"/>
    <property type="match status" value="1"/>
</dbReference>
<feature type="region of interest" description="Disordered" evidence="1">
    <location>
        <begin position="1"/>
        <end position="21"/>
    </location>
</feature>
<dbReference type="Proteomes" id="UP000078576">
    <property type="component" value="Unassembled WGS sequence"/>
</dbReference>
<proteinExistence type="predicted"/>
<feature type="compositionally biased region" description="Basic and acidic residues" evidence="1">
    <location>
        <begin position="1"/>
        <end position="10"/>
    </location>
</feature>
<dbReference type="PROSITE" id="PS51186">
    <property type="entry name" value="GNAT"/>
    <property type="match status" value="1"/>
</dbReference>
<dbReference type="InterPro" id="IPR000182">
    <property type="entry name" value="GNAT_dom"/>
</dbReference>
<dbReference type="Pfam" id="PF00583">
    <property type="entry name" value="Acetyltransf_1"/>
    <property type="match status" value="1"/>
</dbReference>
<reference evidence="4" key="1">
    <citation type="submission" date="2014-12" db="EMBL/GenBank/DDBJ databases">
        <title>Genome Sequence of Valsa Canker Pathogens Uncovers a Specific Adaption of Colonization on Woody Bark.</title>
        <authorList>
            <person name="Yin Z."/>
            <person name="Liu H."/>
            <person name="Gao X."/>
            <person name="Li Z."/>
            <person name="Song N."/>
            <person name="Ke X."/>
            <person name="Dai Q."/>
            <person name="Wu Y."/>
            <person name="Sun Y."/>
            <person name="Xu J.-R."/>
            <person name="Kang Z.K."/>
            <person name="Wang L."/>
            <person name="Huang L."/>
        </authorList>
    </citation>
    <scope>NUCLEOTIDE SEQUENCE [LARGE SCALE GENOMIC DNA]</scope>
    <source>
        <strain evidence="4">SXYL134</strain>
    </source>
</reference>
<keyword evidence="4" id="KW-1185">Reference proteome</keyword>
<sequence length="279" mass="30803">MADPNPELKHLPSNSLPEGAPPIVVEDPQHLEVFALGDNTAVLVIEERERETRITQPWLSAQDDNLARQLVKTTRNLYLQPNKPVLIQLCSLQTALNNALEGTVIAGHMMTKAVHRDDMPPLADDVRPRAMNEGEVASFLRETEEGFARAIMENNADTSDWGDAKVKSREAMHAVAPEGGKTPGHSFLIVEDNKGEKVAVLWVALSDKTKQSFCYNIEVEPRKRRMGFGKKTLAIWERHAAEQGAISIGLNVFGNNLAAQSLYAGAGLFIATTLYRIEK</sequence>
<gene>
    <name evidence="3" type="ORF">VP1G_05573</name>
</gene>
<evidence type="ECO:0000313" key="4">
    <source>
        <dbReference type="Proteomes" id="UP000078576"/>
    </source>
</evidence>
<name>A0A194V2Y2_CYTMA</name>